<evidence type="ECO:0000256" key="1">
    <source>
        <dbReference type="ARBA" id="ARBA00001947"/>
    </source>
</evidence>
<proteinExistence type="inferred from homology"/>
<evidence type="ECO:0000256" key="3">
    <source>
        <dbReference type="ARBA" id="ARBA00010718"/>
    </source>
</evidence>
<evidence type="ECO:0000313" key="12">
    <source>
        <dbReference type="EMBL" id="MEN7535806.1"/>
    </source>
</evidence>
<dbReference type="InterPro" id="IPR041891">
    <property type="entry name" value="Alpha_CA_prokaryot-like"/>
</dbReference>
<dbReference type="InterPro" id="IPR018338">
    <property type="entry name" value="Carbonic_anhydrase_a-class_CS"/>
</dbReference>
<feature type="signal peptide" evidence="10">
    <location>
        <begin position="1"/>
        <end position="22"/>
    </location>
</feature>
<organism evidence="12 13">
    <name type="scientific">Aurantiacibacter flavus</name>
    <dbReference type="NCBI Taxonomy" id="3145232"/>
    <lineage>
        <taxon>Bacteria</taxon>
        <taxon>Pseudomonadati</taxon>
        <taxon>Pseudomonadota</taxon>
        <taxon>Alphaproteobacteria</taxon>
        <taxon>Sphingomonadales</taxon>
        <taxon>Erythrobacteraceae</taxon>
        <taxon>Aurantiacibacter</taxon>
    </lineage>
</organism>
<sequence length="249" mass="26607">MIKHLQAALVASSMVVSSPALASEWTYEGEHGAEHWGDLDPAFATCARGKMQSPVDLGEANTIGAVSVSASYHAAPLAILNNGHTVQANVPGGSTMQSGTKTFRLMQVHFHALSEHTLNRRHFPLEAHFVHASDTGELAVLGVLFTWGAVNAELQKLIDAAPRAESGPVEQADVVFDPAKLLPQGEPGISVYRYMGSLTTPPCTEGVNWHVAVKPVEASEAQMAQLRAIMHDNARPVQPLNGRLLVASR</sequence>
<dbReference type="SUPFAM" id="SSF51069">
    <property type="entry name" value="Carbonic anhydrase"/>
    <property type="match status" value="1"/>
</dbReference>
<dbReference type="SMART" id="SM01057">
    <property type="entry name" value="Carb_anhydrase"/>
    <property type="match status" value="1"/>
</dbReference>
<evidence type="ECO:0000256" key="7">
    <source>
        <dbReference type="ARBA" id="ARBA00022833"/>
    </source>
</evidence>
<accession>A0ABV0CT48</accession>
<evidence type="ECO:0000313" key="13">
    <source>
        <dbReference type="Proteomes" id="UP001484535"/>
    </source>
</evidence>
<keyword evidence="7 10" id="KW-0862">Zinc</keyword>
<reference evidence="12 13" key="1">
    <citation type="submission" date="2024-05" db="EMBL/GenBank/DDBJ databases">
        <authorList>
            <person name="Park S."/>
        </authorList>
    </citation>
    <scope>NUCLEOTIDE SEQUENCE [LARGE SCALE GENOMIC DNA]</scope>
    <source>
        <strain evidence="12 13">DGU5</strain>
    </source>
</reference>
<dbReference type="InterPro" id="IPR001148">
    <property type="entry name" value="CA_dom"/>
</dbReference>
<evidence type="ECO:0000256" key="10">
    <source>
        <dbReference type="RuleBase" id="RU367011"/>
    </source>
</evidence>
<feature type="chain" id="PRO_5045005992" description="Carbonic anhydrase" evidence="10">
    <location>
        <begin position="23"/>
        <end position="249"/>
    </location>
</feature>
<evidence type="ECO:0000256" key="5">
    <source>
        <dbReference type="ARBA" id="ARBA00014628"/>
    </source>
</evidence>
<dbReference type="Gene3D" id="3.10.200.10">
    <property type="entry name" value="Alpha carbonic anhydrase"/>
    <property type="match status" value="1"/>
</dbReference>
<dbReference type="PANTHER" id="PTHR18952">
    <property type="entry name" value="CARBONIC ANHYDRASE"/>
    <property type="match status" value="1"/>
</dbReference>
<dbReference type="Proteomes" id="UP001484535">
    <property type="component" value="Unassembled WGS sequence"/>
</dbReference>
<dbReference type="PROSITE" id="PS00162">
    <property type="entry name" value="ALPHA_CA_1"/>
    <property type="match status" value="1"/>
</dbReference>
<keyword evidence="6 10" id="KW-0479">Metal-binding</keyword>
<dbReference type="InterPro" id="IPR023561">
    <property type="entry name" value="Carbonic_anhydrase_a-class"/>
</dbReference>
<keyword evidence="13" id="KW-1185">Reference proteome</keyword>
<protein>
    <recommendedName>
        <fullName evidence="5 10">Carbonic anhydrase</fullName>
        <ecNumber evidence="4 10">4.2.1.1</ecNumber>
    </recommendedName>
</protein>
<gene>
    <name evidence="12" type="ORF">ABDJ38_01285</name>
</gene>
<evidence type="ECO:0000256" key="4">
    <source>
        <dbReference type="ARBA" id="ARBA00012925"/>
    </source>
</evidence>
<keyword evidence="10" id="KW-0732">Signal</keyword>
<comment type="function">
    <text evidence="2 10">Reversible hydration of carbon dioxide.</text>
</comment>
<comment type="caution">
    <text evidence="12">The sequence shown here is derived from an EMBL/GenBank/DDBJ whole genome shotgun (WGS) entry which is preliminary data.</text>
</comment>
<dbReference type="PROSITE" id="PS51144">
    <property type="entry name" value="ALPHA_CA_2"/>
    <property type="match status" value="1"/>
</dbReference>
<evidence type="ECO:0000259" key="11">
    <source>
        <dbReference type="PROSITE" id="PS51144"/>
    </source>
</evidence>
<evidence type="ECO:0000256" key="9">
    <source>
        <dbReference type="ARBA" id="ARBA00048348"/>
    </source>
</evidence>
<comment type="catalytic activity">
    <reaction evidence="9 10">
        <text>hydrogencarbonate + H(+) = CO2 + H2O</text>
        <dbReference type="Rhea" id="RHEA:10748"/>
        <dbReference type="ChEBI" id="CHEBI:15377"/>
        <dbReference type="ChEBI" id="CHEBI:15378"/>
        <dbReference type="ChEBI" id="CHEBI:16526"/>
        <dbReference type="ChEBI" id="CHEBI:17544"/>
        <dbReference type="EC" id="4.2.1.1"/>
    </reaction>
</comment>
<dbReference type="EC" id="4.2.1.1" evidence="4 10"/>
<keyword evidence="8 10" id="KW-0456">Lyase</keyword>
<feature type="domain" description="Alpha-carbonic anhydrase" evidence="11">
    <location>
        <begin position="23"/>
        <end position="249"/>
    </location>
</feature>
<name>A0ABV0CT48_9SPHN</name>
<dbReference type="EMBL" id="JBDLBR010000001">
    <property type="protein sequence ID" value="MEN7535806.1"/>
    <property type="molecule type" value="Genomic_DNA"/>
</dbReference>
<dbReference type="Pfam" id="PF00194">
    <property type="entry name" value="Carb_anhydrase"/>
    <property type="match status" value="1"/>
</dbReference>
<comment type="cofactor">
    <cofactor evidence="1 10">
        <name>Zn(2+)</name>
        <dbReference type="ChEBI" id="CHEBI:29105"/>
    </cofactor>
</comment>
<dbReference type="PANTHER" id="PTHR18952:SF265">
    <property type="entry name" value="CARBONIC ANHYDRASE"/>
    <property type="match status" value="1"/>
</dbReference>
<dbReference type="CDD" id="cd03124">
    <property type="entry name" value="alpha_CA_prokaryotic_like"/>
    <property type="match status" value="1"/>
</dbReference>
<evidence type="ECO:0000256" key="8">
    <source>
        <dbReference type="ARBA" id="ARBA00023239"/>
    </source>
</evidence>
<dbReference type="RefSeq" id="WP_346783266.1">
    <property type="nucleotide sequence ID" value="NZ_JBDLBR010000001.1"/>
</dbReference>
<evidence type="ECO:0000256" key="2">
    <source>
        <dbReference type="ARBA" id="ARBA00002904"/>
    </source>
</evidence>
<comment type="similarity">
    <text evidence="3 10">Belongs to the alpha-carbonic anhydrase family.</text>
</comment>
<dbReference type="InterPro" id="IPR036398">
    <property type="entry name" value="CA_dom_sf"/>
</dbReference>
<evidence type="ECO:0000256" key="6">
    <source>
        <dbReference type="ARBA" id="ARBA00022723"/>
    </source>
</evidence>